<dbReference type="InterPro" id="IPR025062">
    <property type="entry name" value="DUF4003"/>
</dbReference>
<dbReference type="EMBL" id="PVXQ01000004">
    <property type="protein sequence ID" value="PRR83954.1"/>
    <property type="molecule type" value="Genomic_DNA"/>
</dbReference>
<keyword evidence="2" id="KW-1185">Reference proteome</keyword>
<sequence length="316" mass="36865">MEITTKKICDLTIKNYRKVREELRYDGDYINHLAALIYAGAKREVPCGQVKLIRSSIKEKTSRMSSFRGDILYVVSFLIALEDDVKGFISKILSSYNDLLEIGFKESKYLVLTCYTLVKHSKEKELFSNMVMMKDIYEIIKSKYRNVTNDEDYLECALLSINGIKKERIIEHMDNLFRDYSEIENLSKNSIQSLTMAVLLNKNKKASYEVEKLLIEFEEEDVKIGHQFLSLLGMVVGYDKPKEYIKKVDEVINYLCKEEGEYEFYMDKSFRVFIGIVLVEASRNIKEERYINELLSEGVYSSIISKNQGVFEERLA</sequence>
<gene>
    <name evidence="1" type="ORF">CLVI_06080</name>
</gene>
<dbReference type="AlphaFoldDB" id="A0A2T0BJ99"/>
<reference evidence="1 2" key="1">
    <citation type="submission" date="2018-03" db="EMBL/GenBank/DDBJ databases">
        <title>Genome sequence of Clostridium vincentii DSM 10228.</title>
        <authorList>
            <person name="Poehlein A."/>
            <person name="Daniel R."/>
        </authorList>
    </citation>
    <scope>NUCLEOTIDE SEQUENCE [LARGE SCALE GENOMIC DNA]</scope>
    <source>
        <strain evidence="1 2">DSM 10228</strain>
    </source>
</reference>
<accession>A0A2T0BJ99</accession>
<name>A0A2T0BJ99_9CLOT</name>
<proteinExistence type="predicted"/>
<dbReference type="Proteomes" id="UP000239471">
    <property type="component" value="Unassembled WGS sequence"/>
</dbReference>
<evidence type="ECO:0000313" key="1">
    <source>
        <dbReference type="EMBL" id="PRR83954.1"/>
    </source>
</evidence>
<comment type="caution">
    <text evidence="1">The sequence shown here is derived from an EMBL/GenBank/DDBJ whole genome shotgun (WGS) entry which is preliminary data.</text>
</comment>
<dbReference type="RefSeq" id="WP_106058637.1">
    <property type="nucleotide sequence ID" value="NZ_PVXQ01000004.1"/>
</dbReference>
<evidence type="ECO:0000313" key="2">
    <source>
        <dbReference type="Proteomes" id="UP000239471"/>
    </source>
</evidence>
<dbReference type="Pfam" id="PF13170">
    <property type="entry name" value="DUF4003"/>
    <property type="match status" value="1"/>
</dbReference>
<organism evidence="1 2">
    <name type="scientific">Clostridium vincentii</name>
    <dbReference type="NCBI Taxonomy" id="52704"/>
    <lineage>
        <taxon>Bacteria</taxon>
        <taxon>Bacillati</taxon>
        <taxon>Bacillota</taxon>
        <taxon>Clostridia</taxon>
        <taxon>Eubacteriales</taxon>
        <taxon>Clostridiaceae</taxon>
        <taxon>Clostridium</taxon>
    </lineage>
</organism>
<dbReference type="OrthoDB" id="1926684at2"/>
<protein>
    <recommendedName>
        <fullName evidence="3">DUF4003 domain-containing protein</fullName>
    </recommendedName>
</protein>
<evidence type="ECO:0008006" key="3">
    <source>
        <dbReference type="Google" id="ProtNLM"/>
    </source>
</evidence>